<evidence type="ECO:0000313" key="2">
    <source>
        <dbReference type="Proteomes" id="UP000185911"/>
    </source>
</evidence>
<keyword evidence="2" id="KW-1185">Reference proteome</keyword>
<dbReference type="EMBL" id="MSYM01000018">
    <property type="protein sequence ID" value="OLP04947.1"/>
    <property type="molecule type" value="Genomic_DNA"/>
</dbReference>
<accession>A0A1Q8YAE9</accession>
<reference evidence="1 2" key="1">
    <citation type="submission" date="2017-01" db="EMBL/GenBank/DDBJ databases">
        <title>Genome sequence of Rhodoferax antarcticus ANT.BR, a psychrophilic purple nonsulfur bacterium from an Antarctic microbial mat.</title>
        <authorList>
            <person name="Baker J."/>
            <person name="Riester C."/>
            <person name="Skinner B."/>
            <person name="Newell A."/>
            <person name="Swingley W."/>
            <person name="Madigan M."/>
            <person name="Jung D."/>
            <person name="Asao M."/>
            <person name="Chen M."/>
            <person name="Loughlin P."/>
            <person name="Pan H."/>
            <person name="Lin S."/>
            <person name="Li N."/>
            <person name="Shaw J."/>
            <person name="Prado M."/>
            <person name="Sherman C."/>
            <person name="Li X."/>
            <person name="Tang J."/>
            <person name="Blankenship R."/>
            <person name="Zhao T."/>
            <person name="Touchman J."/>
            <person name="Sattley M."/>
        </authorList>
    </citation>
    <scope>NUCLEOTIDE SEQUENCE [LARGE SCALE GENOMIC DNA]</scope>
    <source>
        <strain evidence="1 2">ANT.BR</strain>
    </source>
</reference>
<sequence>MSYLTLTEAAAYASRVKGFTVESASLLRAGVHGLLLIAASFNGLMRNLTAHTNEEYVGLLVLAPSELLTIETEGQSRITGAFGLDGKAAYSPQVIRTLAQLRVIVSDLDKFLPSLESLDTPQATTAPAATMAEPGAAGGLADSVVGELKKPAQRFAVQEAAILDAIREPGYDPMELPKNAPGKPGVKAAIRANLVGKNPVFPKDGSQFEKAWERLRSNGEIADKS</sequence>
<organism evidence="1 2">
    <name type="scientific">Rhodoferax antarcticus ANT.BR</name>
    <dbReference type="NCBI Taxonomy" id="1111071"/>
    <lineage>
        <taxon>Bacteria</taxon>
        <taxon>Pseudomonadati</taxon>
        <taxon>Pseudomonadota</taxon>
        <taxon>Betaproteobacteria</taxon>
        <taxon>Burkholderiales</taxon>
        <taxon>Comamonadaceae</taxon>
        <taxon>Rhodoferax</taxon>
    </lineage>
</organism>
<gene>
    <name evidence="1" type="ORF">BLL52_3767</name>
</gene>
<dbReference type="AlphaFoldDB" id="A0A1Q8YAE9"/>
<proteinExistence type="predicted"/>
<name>A0A1Q8YAE9_9BURK</name>
<dbReference type="Proteomes" id="UP000185911">
    <property type="component" value="Unassembled WGS sequence"/>
</dbReference>
<protein>
    <submittedName>
        <fullName evidence="1">Uncharacterized protein</fullName>
    </submittedName>
</protein>
<dbReference type="STRING" id="81479.RA876_12675"/>
<dbReference type="RefSeq" id="WP_075587859.1">
    <property type="nucleotide sequence ID" value="NZ_MSYM01000018.1"/>
</dbReference>
<evidence type="ECO:0000313" key="1">
    <source>
        <dbReference type="EMBL" id="OLP04947.1"/>
    </source>
</evidence>
<comment type="caution">
    <text evidence="1">The sequence shown here is derived from an EMBL/GenBank/DDBJ whole genome shotgun (WGS) entry which is preliminary data.</text>
</comment>